<evidence type="ECO:0000256" key="1">
    <source>
        <dbReference type="SAM" id="MobiDB-lite"/>
    </source>
</evidence>
<organism evidence="2 3">
    <name type="scientific">Fusarium albosuccineum</name>
    <dbReference type="NCBI Taxonomy" id="1237068"/>
    <lineage>
        <taxon>Eukaryota</taxon>
        <taxon>Fungi</taxon>
        <taxon>Dikarya</taxon>
        <taxon>Ascomycota</taxon>
        <taxon>Pezizomycotina</taxon>
        <taxon>Sordariomycetes</taxon>
        <taxon>Hypocreomycetidae</taxon>
        <taxon>Hypocreales</taxon>
        <taxon>Nectriaceae</taxon>
        <taxon>Fusarium</taxon>
        <taxon>Fusarium decemcellulare species complex</taxon>
    </lineage>
</organism>
<dbReference type="EMBL" id="JAADYS010002995">
    <property type="protein sequence ID" value="KAF4452120.1"/>
    <property type="molecule type" value="Genomic_DNA"/>
</dbReference>
<dbReference type="AlphaFoldDB" id="A0A8H4KL50"/>
<evidence type="ECO:0000313" key="3">
    <source>
        <dbReference type="Proteomes" id="UP000554235"/>
    </source>
</evidence>
<comment type="caution">
    <text evidence="2">The sequence shown here is derived from an EMBL/GenBank/DDBJ whole genome shotgun (WGS) entry which is preliminary data.</text>
</comment>
<feature type="region of interest" description="Disordered" evidence="1">
    <location>
        <begin position="1"/>
        <end position="28"/>
    </location>
</feature>
<proteinExistence type="predicted"/>
<dbReference type="Proteomes" id="UP000554235">
    <property type="component" value="Unassembled WGS sequence"/>
</dbReference>
<dbReference type="OrthoDB" id="4985370at2759"/>
<feature type="non-terminal residue" evidence="2">
    <location>
        <position position="91"/>
    </location>
</feature>
<accession>A0A8H4KL50</accession>
<feature type="region of interest" description="Disordered" evidence="1">
    <location>
        <begin position="67"/>
        <end position="91"/>
    </location>
</feature>
<reference evidence="2 3" key="1">
    <citation type="submission" date="2020-01" db="EMBL/GenBank/DDBJ databases">
        <title>Identification and distribution of gene clusters putatively required for synthesis of sphingolipid metabolism inhibitors in phylogenetically diverse species of the filamentous fungus Fusarium.</title>
        <authorList>
            <person name="Kim H.-S."/>
            <person name="Busman M."/>
            <person name="Brown D.W."/>
            <person name="Divon H."/>
            <person name="Uhlig S."/>
            <person name="Proctor R.H."/>
        </authorList>
    </citation>
    <scope>NUCLEOTIDE SEQUENCE [LARGE SCALE GENOMIC DNA]</scope>
    <source>
        <strain evidence="2 3">NRRL 20459</strain>
    </source>
</reference>
<name>A0A8H4KL50_9HYPO</name>
<protein>
    <submittedName>
        <fullName evidence="2">Uncharacterized protein</fullName>
    </submittedName>
</protein>
<gene>
    <name evidence="2" type="ORF">FALBO_16232</name>
</gene>
<keyword evidence="3" id="KW-1185">Reference proteome</keyword>
<evidence type="ECO:0000313" key="2">
    <source>
        <dbReference type="EMBL" id="KAF4452120.1"/>
    </source>
</evidence>
<feature type="compositionally biased region" description="Basic and acidic residues" evidence="1">
    <location>
        <begin position="1"/>
        <end position="21"/>
    </location>
</feature>
<sequence>MSDRDLKPWHKKALENNRRPLPDAPGERPWVNQTVAAVAAAPAPPPVGNAAPVAPGVPAAPNLVASGQDAPVTTSPAAPAVAAAAPAAAQS</sequence>